<evidence type="ECO:0000256" key="1">
    <source>
        <dbReference type="SAM" id="SignalP"/>
    </source>
</evidence>
<feature type="chain" id="PRO_5045079326" evidence="1">
    <location>
        <begin position="18"/>
        <end position="93"/>
    </location>
</feature>
<feature type="signal peptide" evidence="1">
    <location>
        <begin position="1"/>
        <end position="17"/>
    </location>
</feature>
<proteinExistence type="predicted"/>
<reference evidence="3" key="1">
    <citation type="journal article" date="2019" name="Int. J. Syst. Evol. Microbiol.">
        <title>The Global Catalogue of Microorganisms (GCM) 10K type strain sequencing project: providing services to taxonomists for standard genome sequencing and annotation.</title>
        <authorList>
            <consortium name="The Broad Institute Genomics Platform"/>
            <consortium name="The Broad Institute Genome Sequencing Center for Infectious Disease"/>
            <person name="Wu L."/>
            <person name="Ma J."/>
        </authorList>
    </citation>
    <scope>NUCLEOTIDE SEQUENCE [LARGE SCALE GENOMIC DNA]</scope>
    <source>
        <strain evidence="3">KCTC 42280</strain>
    </source>
</reference>
<organism evidence="2 3">
    <name type="scientific">Psychrobacter glaciei</name>
    <dbReference type="NCBI Taxonomy" id="619771"/>
    <lineage>
        <taxon>Bacteria</taxon>
        <taxon>Pseudomonadati</taxon>
        <taxon>Pseudomonadota</taxon>
        <taxon>Gammaproteobacteria</taxon>
        <taxon>Moraxellales</taxon>
        <taxon>Moraxellaceae</taxon>
        <taxon>Psychrobacter</taxon>
    </lineage>
</organism>
<sequence>MRYIMLAVLITGSAALSGCFNDNDNNDFDSSNQVDNAVAADQAKAKLAVDNTSAVIDASNNVDTDEPQDIDRVMLPEANLAEPVAVSGANASL</sequence>
<dbReference type="PROSITE" id="PS51257">
    <property type="entry name" value="PROKAR_LIPOPROTEIN"/>
    <property type="match status" value="1"/>
</dbReference>
<keyword evidence="3" id="KW-1185">Reference proteome</keyword>
<comment type="caution">
    <text evidence="2">The sequence shown here is derived from an EMBL/GenBank/DDBJ whole genome shotgun (WGS) entry which is preliminary data.</text>
</comment>
<dbReference type="Proteomes" id="UP000610203">
    <property type="component" value="Unassembled WGS sequence"/>
</dbReference>
<dbReference type="EMBL" id="BMZR01000003">
    <property type="protein sequence ID" value="GHD34153.1"/>
    <property type="molecule type" value="Genomic_DNA"/>
</dbReference>
<dbReference type="RefSeq" id="WP_189585127.1">
    <property type="nucleotide sequence ID" value="NZ_BMZR01000003.1"/>
</dbReference>
<keyword evidence="1" id="KW-0732">Signal</keyword>
<gene>
    <name evidence="2" type="ORF">GCM10016272_19170</name>
</gene>
<protein>
    <submittedName>
        <fullName evidence="2">Uncharacterized protein</fullName>
    </submittedName>
</protein>
<name>A0ABQ3GRS3_9GAMM</name>
<accession>A0ABQ3GRS3</accession>
<evidence type="ECO:0000313" key="3">
    <source>
        <dbReference type="Proteomes" id="UP000610203"/>
    </source>
</evidence>
<evidence type="ECO:0000313" key="2">
    <source>
        <dbReference type="EMBL" id="GHD34153.1"/>
    </source>
</evidence>